<evidence type="ECO:0000313" key="2">
    <source>
        <dbReference type="Proteomes" id="UP000507222"/>
    </source>
</evidence>
<dbReference type="AlphaFoldDB" id="A0A6J5V9M0"/>
<organism evidence="1 2">
    <name type="scientific">Prunus armeniaca</name>
    <name type="common">Apricot</name>
    <name type="synonym">Armeniaca vulgaris</name>
    <dbReference type="NCBI Taxonomy" id="36596"/>
    <lineage>
        <taxon>Eukaryota</taxon>
        <taxon>Viridiplantae</taxon>
        <taxon>Streptophyta</taxon>
        <taxon>Embryophyta</taxon>
        <taxon>Tracheophyta</taxon>
        <taxon>Spermatophyta</taxon>
        <taxon>Magnoliopsida</taxon>
        <taxon>eudicotyledons</taxon>
        <taxon>Gunneridae</taxon>
        <taxon>Pentapetalae</taxon>
        <taxon>rosids</taxon>
        <taxon>fabids</taxon>
        <taxon>Rosales</taxon>
        <taxon>Rosaceae</taxon>
        <taxon>Amygdaloideae</taxon>
        <taxon>Amygdaleae</taxon>
        <taxon>Prunus</taxon>
    </lineage>
</organism>
<protein>
    <submittedName>
        <fullName evidence="1">Uncharacterized protein</fullName>
    </submittedName>
</protein>
<reference evidence="1 2" key="1">
    <citation type="submission" date="2020-05" db="EMBL/GenBank/DDBJ databases">
        <authorList>
            <person name="Campoy J."/>
            <person name="Schneeberger K."/>
            <person name="Spophaly S."/>
        </authorList>
    </citation>
    <scope>NUCLEOTIDE SEQUENCE [LARGE SCALE GENOMIC DNA]</scope>
    <source>
        <strain evidence="1">PruArmRojPasFocal</strain>
    </source>
</reference>
<name>A0A6J5V9M0_PRUAR</name>
<gene>
    <name evidence="1" type="ORF">CURHAP_LOCUS40419</name>
</gene>
<sequence length="85" mass="10009">MTTCKKVRTLARRSSSHRFDSWAEVRRRALWPTDRVGIEESAMRPKGKPGKVRHRLRITTHTWGRGFSVRRHRITTTVEIDRARG</sequence>
<evidence type="ECO:0000313" key="1">
    <source>
        <dbReference type="EMBL" id="CAB4284793.1"/>
    </source>
</evidence>
<dbReference type="EMBL" id="CAEKDK010000006">
    <property type="protein sequence ID" value="CAB4284793.1"/>
    <property type="molecule type" value="Genomic_DNA"/>
</dbReference>
<proteinExistence type="predicted"/>
<accession>A0A6J5V9M0</accession>
<dbReference type="Proteomes" id="UP000507222">
    <property type="component" value="Unassembled WGS sequence"/>
</dbReference>